<evidence type="ECO:0000259" key="1">
    <source>
        <dbReference type="Pfam" id="PF12776"/>
    </source>
</evidence>
<dbReference type="OrthoDB" id="1910266at2759"/>
<accession>A0A834GHK1</accession>
<protein>
    <recommendedName>
        <fullName evidence="1">Myb/SANT-like domain-containing protein</fullName>
    </recommendedName>
</protein>
<gene>
    <name evidence="2" type="ORF">RHSIM_Rhsim09G0041300</name>
</gene>
<organism evidence="2 3">
    <name type="scientific">Rhododendron simsii</name>
    <name type="common">Sims's rhododendron</name>
    <dbReference type="NCBI Taxonomy" id="118357"/>
    <lineage>
        <taxon>Eukaryota</taxon>
        <taxon>Viridiplantae</taxon>
        <taxon>Streptophyta</taxon>
        <taxon>Embryophyta</taxon>
        <taxon>Tracheophyta</taxon>
        <taxon>Spermatophyta</taxon>
        <taxon>Magnoliopsida</taxon>
        <taxon>eudicotyledons</taxon>
        <taxon>Gunneridae</taxon>
        <taxon>Pentapetalae</taxon>
        <taxon>asterids</taxon>
        <taxon>Ericales</taxon>
        <taxon>Ericaceae</taxon>
        <taxon>Ericoideae</taxon>
        <taxon>Rhodoreae</taxon>
        <taxon>Rhododendron</taxon>
    </lineage>
</organism>
<dbReference type="Pfam" id="PF12776">
    <property type="entry name" value="Myb_DNA-bind_3"/>
    <property type="match status" value="1"/>
</dbReference>
<dbReference type="PANTHER" id="PTHR31704:SF37">
    <property type="entry name" value="HEAT SHOCK PROTEIN"/>
    <property type="match status" value="1"/>
</dbReference>
<dbReference type="AlphaFoldDB" id="A0A834GHK1"/>
<feature type="domain" description="Myb/SANT-like" evidence="1">
    <location>
        <begin position="39"/>
        <end position="132"/>
    </location>
</feature>
<name>A0A834GHK1_RHOSS</name>
<dbReference type="Proteomes" id="UP000626092">
    <property type="component" value="Unassembled WGS sequence"/>
</dbReference>
<sequence>MEHMFICGMCLCNSGDMSLTQTSASKGKTPSSEGSKAIWDKDAKECFILKCVEELGDANSKSGTQLTKVGWTNIVTKFNERRGKEWKREQLKNQWGMLKKEWQLWQNLVLGESGLSRDPNTGAITASDEWWELKLMEGSYAPNSGVMPRTREQPPVVDVDNIDELLDDDATQELVHPTKVQKQVAIEGSGTKKGKGKKGTVTSRLEACMQQICDSTDSASSPSVQRAVAKIPTMKECANKLSELREFNEDPELWAQAFNLFKDSKIRAMFMSCPDDLRMYYFITQELNRARTAELAKTWFAPDP</sequence>
<dbReference type="PANTHER" id="PTHR31704">
    <property type="entry name" value="MYB/SANT-LIKE DNA-BINDING DOMAIN PROTEIN-RELATED"/>
    <property type="match status" value="1"/>
</dbReference>
<reference evidence="2" key="1">
    <citation type="submission" date="2019-11" db="EMBL/GenBank/DDBJ databases">
        <authorList>
            <person name="Liu Y."/>
            <person name="Hou J."/>
            <person name="Li T.-Q."/>
            <person name="Guan C.-H."/>
            <person name="Wu X."/>
            <person name="Wu H.-Z."/>
            <person name="Ling F."/>
            <person name="Zhang R."/>
            <person name="Shi X.-G."/>
            <person name="Ren J.-P."/>
            <person name="Chen E.-F."/>
            <person name="Sun J.-M."/>
        </authorList>
    </citation>
    <scope>NUCLEOTIDE SEQUENCE</scope>
    <source>
        <strain evidence="2">Adult_tree_wgs_1</strain>
        <tissue evidence="2">Leaves</tissue>
    </source>
</reference>
<dbReference type="EMBL" id="WJXA01000009">
    <property type="protein sequence ID" value="KAF7132359.1"/>
    <property type="molecule type" value="Genomic_DNA"/>
</dbReference>
<keyword evidence="3" id="KW-1185">Reference proteome</keyword>
<comment type="caution">
    <text evidence="2">The sequence shown here is derived from an EMBL/GenBank/DDBJ whole genome shotgun (WGS) entry which is preliminary data.</text>
</comment>
<proteinExistence type="predicted"/>
<evidence type="ECO:0000313" key="2">
    <source>
        <dbReference type="EMBL" id="KAF7132359.1"/>
    </source>
</evidence>
<dbReference type="InterPro" id="IPR024752">
    <property type="entry name" value="Myb/SANT-like_dom"/>
</dbReference>
<evidence type="ECO:0000313" key="3">
    <source>
        <dbReference type="Proteomes" id="UP000626092"/>
    </source>
</evidence>